<accession>A0A1H6YS48</accession>
<name>A0A1H6YS48_9DEIO</name>
<dbReference type="PANTHER" id="PTHR35788:SF1">
    <property type="entry name" value="EXPORTED PROTEIN"/>
    <property type="match status" value="1"/>
</dbReference>
<dbReference type="InterPro" id="IPR007391">
    <property type="entry name" value="Vancomycin_resist_VanW"/>
</dbReference>
<dbReference type="InterPro" id="IPR052913">
    <property type="entry name" value="Glycopeptide_resist_protein"/>
</dbReference>
<gene>
    <name evidence="2" type="ORF">SAMN04488058_107101</name>
</gene>
<evidence type="ECO:0000256" key="1">
    <source>
        <dbReference type="SAM" id="MobiDB-lite"/>
    </source>
</evidence>
<evidence type="ECO:0000313" key="3">
    <source>
        <dbReference type="Proteomes" id="UP000199223"/>
    </source>
</evidence>
<dbReference type="PROSITE" id="PS51257">
    <property type="entry name" value="PROKAR_LIPOPROTEIN"/>
    <property type="match status" value="1"/>
</dbReference>
<feature type="region of interest" description="Disordered" evidence="1">
    <location>
        <begin position="94"/>
        <end position="116"/>
    </location>
</feature>
<sequence length="434" mass="46215">MIRLTCLLLTLLTGCRDAPPGETRNAPPAALPSAIREVAATREVAASARAPSSEAVAGPKAQSFTLTWSAPEPQLRAGEIARPETGGRLNLALPAPEQAQPDGEAGGGSEAALPGPWRSRLDALYGQLEKRRPREVRFLRGGGGWVAQAQTGWVVDRAATEAALRRALREGRASSAVVLKLAAPDRSVRWAQAQGLRHLATGETSFAGSPEFRVHNIVTGAGRVGGVWLAPGETFNFNRLIGPVSARRGFKPGYVISGGGLATEDGGGICQVSTTVFRAALRAGLPITERHAHSRQVAYYGEPGLDAAVYAPAKNLRFVNDTGGPLLVQAEWDTDAERLQIHLFGRSSGRQVTVGEPVQTRLRPAGEPQFMTDPALAQGEVRRIDMPAPGAQVSVLREIRGARGELLLRENWRSSYRPWGGAFAVAPGDPRARD</sequence>
<dbReference type="RefSeq" id="WP_092264420.1">
    <property type="nucleotide sequence ID" value="NZ_FNZA01000007.1"/>
</dbReference>
<protein>
    <submittedName>
        <fullName evidence="2">Vancomycin resistance protein YoaR, contains peptidoglycan-binding and VanW domains</fullName>
    </submittedName>
</protein>
<proteinExistence type="predicted"/>
<dbReference type="Proteomes" id="UP000199223">
    <property type="component" value="Unassembled WGS sequence"/>
</dbReference>
<dbReference type="Pfam" id="PF04294">
    <property type="entry name" value="VanW"/>
    <property type="match status" value="1"/>
</dbReference>
<dbReference type="OrthoDB" id="9813301at2"/>
<keyword evidence="3" id="KW-1185">Reference proteome</keyword>
<dbReference type="PANTHER" id="PTHR35788">
    <property type="entry name" value="EXPORTED PROTEIN-RELATED"/>
    <property type="match status" value="1"/>
</dbReference>
<reference evidence="3" key="1">
    <citation type="submission" date="2016-10" db="EMBL/GenBank/DDBJ databases">
        <authorList>
            <person name="Varghese N."/>
            <person name="Submissions S."/>
        </authorList>
    </citation>
    <scope>NUCLEOTIDE SEQUENCE [LARGE SCALE GENOMIC DNA]</scope>
    <source>
        <strain evidence="3">CGMCC 1.10218</strain>
    </source>
</reference>
<dbReference type="AlphaFoldDB" id="A0A1H6YS48"/>
<dbReference type="EMBL" id="FNZA01000007">
    <property type="protein sequence ID" value="SEJ40082.1"/>
    <property type="molecule type" value="Genomic_DNA"/>
</dbReference>
<dbReference type="STRING" id="856736.SAMN04488058_107101"/>
<organism evidence="2 3">
    <name type="scientific">Deinococcus reticulitermitis</name>
    <dbReference type="NCBI Taxonomy" id="856736"/>
    <lineage>
        <taxon>Bacteria</taxon>
        <taxon>Thermotogati</taxon>
        <taxon>Deinococcota</taxon>
        <taxon>Deinococci</taxon>
        <taxon>Deinococcales</taxon>
        <taxon>Deinococcaceae</taxon>
        <taxon>Deinococcus</taxon>
    </lineage>
</organism>
<evidence type="ECO:0000313" key="2">
    <source>
        <dbReference type="EMBL" id="SEJ40082.1"/>
    </source>
</evidence>